<dbReference type="EMBL" id="JAVDYG010000001">
    <property type="protein sequence ID" value="MDR7364131.1"/>
    <property type="molecule type" value="Genomic_DNA"/>
</dbReference>
<dbReference type="RefSeq" id="WP_310305395.1">
    <property type="nucleotide sequence ID" value="NZ_BAAAPS010000005.1"/>
</dbReference>
<dbReference type="Proteomes" id="UP001183648">
    <property type="component" value="Unassembled WGS sequence"/>
</dbReference>
<accession>A0ABU2C0F0</accession>
<reference evidence="1 2" key="1">
    <citation type="submission" date="2023-07" db="EMBL/GenBank/DDBJ databases">
        <title>Sequencing the genomes of 1000 actinobacteria strains.</title>
        <authorList>
            <person name="Klenk H.-P."/>
        </authorList>
    </citation>
    <scope>NUCLEOTIDE SEQUENCE [LARGE SCALE GENOMIC DNA]</scope>
    <source>
        <strain evidence="1 2">DSM 19426</strain>
    </source>
</reference>
<evidence type="ECO:0000313" key="2">
    <source>
        <dbReference type="Proteomes" id="UP001183648"/>
    </source>
</evidence>
<sequence length="203" mass="21960">MGDRLHRGFGRLRGGGAMATFTVFEADLLRSLAGQVVELLRNERAVVDKEADPLEAMLNFTGPVDPPDDPVLARLLPTAYRDDDDAAAEFRRYTEGDLRDGKAATAGTMIDTLEEAGLGDDVGGDGADPGSVVDLELDAAQALAWLKGLTDLRLALAVRLGIEEDEQAHRLVEDLPQDDPRAHLVAIYEWLGFLQETLVHAVS</sequence>
<organism evidence="1 2">
    <name type="scientific">Nocardioides marmoribigeumensis</name>
    <dbReference type="NCBI Taxonomy" id="433649"/>
    <lineage>
        <taxon>Bacteria</taxon>
        <taxon>Bacillati</taxon>
        <taxon>Actinomycetota</taxon>
        <taxon>Actinomycetes</taxon>
        <taxon>Propionibacteriales</taxon>
        <taxon>Nocardioidaceae</taxon>
        <taxon>Nocardioides</taxon>
    </lineage>
</organism>
<comment type="caution">
    <text evidence="1">The sequence shown here is derived from an EMBL/GenBank/DDBJ whole genome shotgun (WGS) entry which is preliminary data.</text>
</comment>
<gene>
    <name evidence="1" type="ORF">J2S63_003684</name>
</gene>
<dbReference type="Pfam" id="PF09438">
    <property type="entry name" value="DUF2017"/>
    <property type="match status" value="1"/>
</dbReference>
<keyword evidence="2" id="KW-1185">Reference proteome</keyword>
<dbReference type="InterPro" id="IPR018561">
    <property type="entry name" value="AosR"/>
</dbReference>
<evidence type="ECO:0000313" key="1">
    <source>
        <dbReference type="EMBL" id="MDR7364131.1"/>
    </source>
</evidence>
<name>A0ABU2C0F0_9ACTN</name>
<protein>
    <submittedName>
        <fullName evidence="1">Uncharacterized protein YidB (DUF937 family)</fullName>
    </submittedName>
</protein>
<proteinExistence type="predicted"/>